<feature type="compositionally biased region" description="Polar residues" evidence="7">
    <location>
        <begin position="120"/>
        <end position="142"/>
    </location>
</feature>
<dbReference type="Gene3D" id="3.30.160.60">
    <property type="entry name" value="Classic Zinc Finger"/>
    <property type="match status" value="1"/>
</dbReference>
<keyword evidence="4" id="KW-0863">Zinc-finger</keyword>
<feature type="compositionally biased region" description="Polar residues" evidence="7">
    <location>
        <begin position="564"/>
        <end position="596"/>
    </location>
</feature>
<gene>
    <name evidence="8" type="ORF">OFUS_LOCUS21195</name>
</gene>
<feature type="compositionally biased region" description="Polar residues" evidence="7">
    <location>
        <begin position="319"/>
        <end position="363"/>
    </location>
</feature>
<accession>A0A8J1XTZ8</accession>
<feature type="region of interest" description="Disordered" evidence="7">
    <location>
        <begin position="319"/>
        <end position="374"/>
    </location>
</feature>
<dbReference type="GO" id="GO:0008270">
    <property type="term" value="F:zinc ion binding"/>
    <property type="evidence" value="ECO:0007669"/>
    <property type="project" value="UniProtKB-KW"/>
</dbReference>
<evidence type="ECO:0000256" key="2">
    <source>
        <dbReference type="ARBA" id="ARBA00022723"/>
    </source>
</evidence>
<dbReference type="OrthoDB" id="9439903at2759"/>
<evidence type="ECO:0000256" key="1">
    <source>
        <dbReference type="ARBA" id="ARBA00004123"/>
    </source>
</evidence>
<feature type="compositionally biased region" description="Basic residues" evidence="7">
    <location>
        <begin position="81"/>
        <end position="95"/>
    </location>
</feature>
<evidence type="ECO:0000256" key="5">
    <source>
        <dbReference type="ARBA" id="ARBA00022833"/>
    </source>
</evidence>
<evidence type="ECO:0000313" key="8">
    <source>
        <dbReference type="EMBL" id="CAH1796827.1"/>
    </source>
</evidence>
<sequence length="699" mass="76785">MATTESPITMDNLPEVTTDPPRLLIKNLKSVYDTVFKCLHCEFDTKHLPTMEDHVYVHLNVLPYYCDLCSIGFKTRFAAHRHSRKTHGTKQKPQLRHSWIDKTKHYSKTHVRLGVYKPSNKGTTSRSKSQGKASHGISLSPNSPGSQSVRSPDSSQSFPASPMDINSMPPTPTEPLASPGSGQGMLLSVSEPASPATGIYRHMIGSPDQIQSQHSPLPPTADPAPSPSSVPPIEQSHLAIAQCQLCEYRTNGATLDAIESHVSQHIRLSYKCYWCTFVGENEDMCIEHHNESHSELPLKLEPVSSNLTQYYTIWSIPRSNSRSHSRAPSPQSQIKSESFTQGNDYYSQGSDPYSSKSDAQGSKGSMGPQHHAPLDLCRQDDQVNANMIQVIEQKFNNTTKHLLLKYMQEKHKGSYDDLWNKSLNQSGAGSRGESGIQRGEGIQSGVGHSQNLNAVKTEPTDNKNCTYDIPLTSAQTSNAPVSPMSPPSSQGIFSKLLRRHVFTPQTSEVTNEATTVNNMMSSSGSISVSSNYDTPIYAPVGSNEDINHSVGYKVPLTTHYSEPYLSNSNTETYTNSEVSVSQGGYSKPQGNRVPTSDSDRMIGYSQLRRQLMLSQSQLGNTQGGHLYSNADSNMNPTLTGYNSSTLQVQIKEEPDSYSGSSSGTRVYHCQLCNVTATHPMLISEHVKAVHPEANMSNCN</sequence>
<dbReference type="PROSITE" id="PS50157">
    <property type="entry name" value="ZINC_FINGER_C2H2_2"/>
    <property type="match status" value="1"/>
</dbReference>
<dbReference type="InterPro" id="IPR017868">
    <property type="entry name" value="Filamin/ABP280_repeat-like"/>
</dbReference>
<comment type="subcellular location">
    <subcellularLocation>
        <location evidence="1">Nucleus</location>
    </subcellularLocation>
</comment>
<feature type="region of interest" description="Disordered" evidence="7">
    <location>
        <begin position="564"/>
        <end position="598"/>
    </location>
</feature>
<evidence type="ECO:0000256" key="7">
    <source>
        <dbReference type="SAM" id="MobiDB-lite"/>
    </source>
</evidence>
<dbReference type="SMART" id="SM00355">
    <property type="entry name" value="ZnF_C2H2"/>
    <property type="match status" value="5"/>
</dbReference>
<dbReference type="AlphaFoldDB" id="A0A8J1XTZ8"/>
<dbReference type="InterPro" id="IPR013087">
    <property type="entry name" value="Znf_C2H2_type"/>
</dbReference>
<feature type="region of interest" description="Disordered" evidence="7">
    <location>
        <begin position="110"/>
        <end position="190"/>
    </location>
</feature>
<protein>
    <submittedName>
        <fullName evidence="8">Uncharacterized protein</fullName>
    </submittedName>
</protein>
<dbReference type="EMBL" id="CAIIXF020000010">
    <property type="protein sequence ID" value="CAH1796827.1"/>
    <property type="molecule type" value="Genomic_DNA"/>
</dbReference>
<dbReference type="InterPro" id="IPR050888">
    <property type="entry name" value="ZnF_C2H2-type_TF"/>
</dbReference>
<feature type="compositionally biased region" description="Pro residues" evidence="7">
    <location>
        <begin position="216"/>
        <end position="230"/>
    </location>
</feature>
<reference evidence="8" key="1">
    <citation type="submission" date="2022-03" db="EMBL/GenBank/DDBJ databases">
        <authorList>
            <person name="Martin C."/>
        </authorList>
    </citation>
    <scope>NUCLEOTIDE SEQUENCE</scope>
</reference>
<keyword evidence="6" id="KW-0539">Nucleus</keyword>
<keyword evidence="3" id="KW-0677">Repeat</keyword>
<keyword evidence="5" id="KW-0862">Zinc</keyword>
<keyword evidence="2" id="KW-0479">Metal-binding</keyword>
<dbReference type="Proteomes" id="UP000749559">
    <property type="component" value="Unassembled WGS sequence"/>
</dbReference>
<feature type="region of interest" description="Disordered" evidence="7">
    <location>
        <begin position="208"/>
        <end position="233"/>
    </location>
</feature>
<evidence type="ECO:0000313" key="9">
    <source>
        <dbReference type="Proteomes" id="UP000749559"/>
    </source>
</evidence>
<dbReference type="GO" id="GO:0005634">
    <property type="term" value="C:nucleus"/>
    <property type="evidence" value="ECO:0007669"/>
    <property type="project" value="UniProtKB-SubCell"/>
</dbReference>
<feature type="compositionally biased region" description="Low complexity" evidence="7">
    <location>
        <begin position="143"/>
        <end position="157"/>
    </location>
</feature>
<organism evidence="8 9">
    <name type="scientific">Owenia fusiformis</name>
    <name type="common">Polychaete worm</name>
    <dbReference type="NCBI Taxonomy" id="6347"/>
    <lineage>
        <taxon>Eukaryota</taxon>
        <taxon>Metazoa</taxon>
        <taxon>Spiralia</taxon>
        <taxon>Lophotrochozoa</taxon>
        <taxon>Annelida</taxon>
        <taxon>Polychaeta</taxon>
        <taxon>Sedentaria</taxon>
        <taxon>Canalipalpata</taxon>
        <taxon>Sabellida</taxon>
        <taxon>Oweniida</taxon>
        <taxon>Oweniidae</taxon>
        <taxon>Owenia</taxon>
    </lineage>
</organism>
<feature type="region of interest" description="Disordered" evidence="7">
    <location>
        <begin position="426"/>
        <end position="447"/>
    </location>
</feature>
<evidence type="ECO:0000256" key="6">
    <source>
        <dbReference type="ARBA" id="ARBA00023242"/>
    </source>
</evidence>
<dbReference type="SUPFAM" id="SSF57667">
    <property type="entry name" value="beta-beta-alpha zinc fingers"/>
    <property type="match status" value="1"/>
</dbReference>
<dbReference type="PROSITE" id="PS50194">
    <property type="entry name" value="FILAMIN_REPEAT"/>
    <property type="match status" value="1"/>
</dbReference>
<proteinExistence type="predicted"/>
<feature type="region of interest" description="Disordered" evidence="7">
    <location>
        <begin position="81"/>
        <end position="100"/>
    </location>
</feature>
<keyword evidence="9" id="KW-1185">Reference proteome</keyword>
<dbReference type="InterPro" id="IPR036236">
    <property type="entry name" value="Znf_C2H2_sf"/>
</dbReference>
<dbReference type="PANTHER" id="PTHR24406">
    <property type="entry name" value="TRANSCRIPTIONAL REPRESSOR CTCFL-RELATED"/>
    <property type="match status" value="1"/>
</dbReference>
<evidence type="ECO:0000256" key="3">
    <source>
        <dbReference type="ARBA" id="ARBA00022737"/>
    </source>
</evidence>
<name>A0A8J1XTZ8_OWEFU</name>
<dbReference type="PROSITE" id="PS00028">
    <property type="entry name" value="ZINC_FINGER_C2H2_1"/>
    <property type="match status" value="1"/>
</dbReference>
<comment type="caution">
    <text evidence="8">The sequence shown here is derived from an EMBL/GenBank/DDBJ whole genome shotgun (WGS) entry which is preliminary data.</text>
</comment>
<evidence type="ECO:0000256" key="4">
    <source>
        <dbReference type="ARBA" id="ARBA00022771"/>
    </source>
</evidence>